<organism evidence="2 3">
    <name type="scientific">Kutzneria kofuensis</name>
    <dbReference type="NCBI Taxonomy" id="103725"/>
    <lineage>
        <taxon>Bacteria</taxon>
        <taxon>Bacillati</taxon>
        <taxon>Actinomycetota</taxon>
        <taxon>Actinomycetes</taxon>
        <taxon>Pseudonocardiales</taxon>
        <taxon>Pseudonocardiaceae</taxon>
        <taxon>Kutzneria</taxon>
    </lineage>
</organism>
<dbReference type="EMBL" id="JACHIR010000001">
    <property type="protein sequence ID" value="MBB5891628.1"/>
    <property type="molecule type" value="Genomic_DNA"/>
</dbReference>
<reference evidence="2 3" key="1">
    <citation type="submission" date="2020-08" db="EMBL/GenBank/DDBJ databases">
        <title>Sequencing the genomes of 1000 actinobacteria strains.</title>
        <authorList>
            <person name="Klenk H.-P."/>
        </authorList>
    </citation>
    <scope>NUCLEOTIDE SEQUENCE [LARGE SCALE GENOMIC DNA]</scope>
    <source>
        <strain evidence="2 3">DSM 43851</strain>
    </source>
</reference>
<feature type="chain" id="PRO_5031506808" evidence="1">
    <location>
        <begin position="29"/>
        <end position="344"/>
    </location>
</feature>
<comment type="caution">
    <text evidence="2">The sequence shown here is derived from an EMBL/GenBank/DDBJ whole genome shotgun (WGS) entry which is preliminary data.</text>
</comment>
<keyword evidence="3" id="KW-1185">Reference proteome</keyword>
<dbReference type="AlphaFoldDB" id="A0A7W9KFH3"/>
<dbReference type="Gene3D" id="2.120.10.70">
    <property type="entry name" value="Fucose-specific lectin"/>
    <property type="match status" value="1"/>
</dbReference>
<dbReference type="Proteomes" id="UP000585638">
    <property type="component" value="Unassembled WGS sequence"/>
</dbReference>
<gene>
    <name evidence="2" type="ORF">BJ998_002824</name>
</gene>
<evidence type="ECO:0000313" key="3">
    <source>
        <dbReference type="Proteomes" id="UP000585638"/>
    </source>
</evidence>
<evidence type="ECO:0000256" key="1">
    <source>
        <dbReference type="SAM" id="SignalP"/>
    </source>
</evidence>
<evidence type="ECO:0000313" key="2">
    <source>
        <dbReference type="EMBL" id="MBB5891628.1"/>
    </source>
</evidence>
<proteinExistence type="predicted"/>
<dbReference type="RefSeq" id="WP_184861867.1">
    <property type="nucleotide sequence ID" value="NZ_BAAAWY010000095.1"/>
</dbReference>
<accession>A0A7W9KFH3</accession>
<keyword evidence="1" id="KW-0732">Signal</keyword>
<sequence>MFTTKIRAAATMALAATAALAVAGFAQAAPLQPHAADPNDVQVVTTDGNSSLVHTIRHGDGTWQSFGRIGNYDGVSGLTSTLVNGEENIFFQHSTAKGKMLAHLVRHADGTWNMDASTPALPAGTTVDNLAVTTVSNQINLVRRSGNDVQLSTLGADGVWSAWSAVPTDGRALRGLSAAASQENDYLNVVELTADGKTVVEYVRNGDGTWTAGNATPSDPNGYGVATEVSAAMVGQDLQVAAVEIDRTFPEVFHTVLHHNTNAWDPFRQLVGAVGVSYGSPAHVAITNAPNAFLPTLQLVYTTSDGDMYHTIRDYNGNWQPLGNVENAAGNVTAGQVSIAGQNF</sequence>
<dbReference type="SUPFAM" id="SSF89372">
    <property type="entry name" value="Fucose-specific lectin"/>
    <property type="match status" value="1"/>
</dbReference>
<protein>
    <submittedName>
        <fullName evidence="2">Uncharacterized protein</fullName>
    </submittedName>
</protein>
<name>A0A7W9KFH3_9PSEU</name>
<feature type="signal peptide" evidence="1">
    <location>
        <begin position="1"/>
        <end position="28"/>
    </location>
</feature>